<feature type="region of interest" description="Disordered" evidence="2">
    <location>
        <begin position="184"/>
        <end position="211"/>
    </location>
</feature>
<feature type="region of interest" description="Disordered" evidence="2">
    <location>
        <begin position="224"/>
        <end position="260"/>
    </location>
</feature>
<evidence type="ECO:0000256" key="1">
    <source>
        <dbReference type="SAM" id="Coils"/>
    </source>
</evidence>
<dbReference type="Proteomes" id="UP001321749">
    <property type="component" value="Unassembled WGS sequence"/>
</dbReference>
<feature type="coiled-coil region" evidence="1">
    <location>
        <begin position="334"/>
        <end position="361"/>
    </location>
</feature>
<comment type="caution">
    <text evidence="3">The sequence shown here is derived from an EMBL/GenBank/DDBJ whole genome shotgun (WGS) entry which is preliminary data.</text>
</comment>
<sequence length="774" mass="85348">MTDEPSAASVSNDVAPEKPTETSSAGEKAGNDAAGSPQAPSPASSLSSLSSSFEDLDDQPESPTTPSGMVQVLDENQQLVGHLRPLGRENRSISVITKLPIKRAVRIRSGRRFTTEDLDKVHHPSDQKGAKWISMMIQATGDVQEQPCHTCAKNNGVYQDCIIVADENFGKCGNCEWNRHACHGAGRPASRHSAVEKSDAKRPITPGGFASVGHSFTSLPPREGDSISVDGGVPSPTTGIKNSVMPKKIGRTSLPSGRKMSTVGLDTPGTPMAGSPEPSAYHVDHNLPEITRDILCLRDDGVVFTEPDLMRGVPLEKISPDHPYWDPSWDADIAGKISKELAKWQEKFDDLERQKVNDHRKYEAKRQVNRGNTILDWLEKGELHPYQLVAKEWMNTKKLIKYNTLYRLAQMLANELPLYRLDMKASDWMRHRLNELFLKEGDQFNLAFHVSGFYHDPKVQQVRDKAGFTSVGRPHKASTKKAAAEAAVTPKVGSVQKPLKRKELPAEEATPKQEAPTPLPAHASHQTQTRSSPRKIVVVVGNAAGNTQAAAAAAAAVPPSPLAPDDSDDEDGQIMVQQSPVPSRQPAKKKIRLTVSTGSPTPVAANAPDLNCDGYTSIDSCSEDQLHDIDWRINQIKTPEVSTNPSVTQYWHFVGGTAGMLEHQVLKQLRPAKWAVFKHPYDFHLRYKEVSEIVYAAQSDKVIIRFKRAKNQAEGEGRGDMLAEFKRARTKKRFLKFMAAKGVKLLRSSRDYVENAWTDMKPSFDMPGNDRDSD</sequence>
<gene>
    <name evidence="3" type="ORF">QBC42DRAFT_172619</name>
</gene>
<accession>A0AAV9HV06</accession>
<keyword evidence="4" id="KW-1185">Reference proteome</keyword>
<name>A0AAV9HV06_9PEZI</name>
<feature type="compositionally biased region" description="Low complexity" evidence="2">
    <location>
        <begin position="36"/>
        <end position="52"/>
    </location>
</feature>
<reference evidence="3" key="2">
    <citation type="submission" date="2023-06" db="EMBL/GenBank/DDBJ databases">
        <authorList>
            <consortium name="Lawrence Berkeley National Laboratory"/>
            <person name="Mondo S.J."/>
            <person name="Hensen N."/>
            <person name="Bonometti L."/>
            <person name="Westerberg I."/>
            <person name="Brannstrom I.O."/>
            <person name="Guillou S."/>
            <person name="Cros-Aarteil S."/>
            <person name="Calhoun S."/>
            <person name="Haridas S."/>
            <person name="Kuo A."/>
            <person name="Pangilinan J."/>
            <person name="Riley R."/>
            <person name="Labutti K."/>
            <person name="Andreopoulos B."/>
            <person name="Lipzen A."/>
            <person name="Chen C."/>
            <person name="Yanf M."/>
            <person name="Daum C."/>
            <person name="Ng V."/>
            <person name="Clum A."/>
            <person name="Steindorff A."/>
            <person name="Ohm R."/>
            <person name="Martin F."/>
            <person name="Silar P."/>
            <person name="Natvig D."/>
            <person name="Lalanne C."/>
            <person name="Gautier V."/>
            <person name="Ament-Velasquez S.L."/>
            <person name="Kruys A."/>
            <person name="Hutchinson M.I."/>
            <person name="Powell A.J."/>
            <person name="Barry K."/>
            <person name="Miller A.N."/>
            <person name="Grigoriev I.V."/>
            <person name="Debuchy R."/>
            <person name="Gladieux P."/>
            <person name="Thoren M.H."/>
            <person name="Johannesson H."/>
        </authorList>
    </citation>
    <scope>NUCLEOTIDE SEQUENCE</scope>
    <source>
        <strain evidence="3">PSN324</strain>
    </source>
</reference>
<evidence type="ECO:0000313" key="3">
    <source>
        <dbReference type="EMBL" id="KAK4463904.1"/>
    </source>
</evidence>
<proteinExistence type="predicted"/>
<feature type="compositionally biased region" description="Basic and acidic residues" evidence="2">
    <location>
        <begin position="501"/>
        <end position="511"/>
    </location>
</feature>
<keyword evidence="1" id="KW-0175">Coiled coil</keyword>
<dbReference type="Pfam" id="PF12511">
    <property type="entry name" value="DUF3716"/>
    <property type="match status" value="1"/>
</dbReference>
<feature type="region of interest" description="Disordered" evidence="2">
    <location>
        <begin position="468"/>
        <end position="533"/>
    </location>
</feature>
<dbReference type="InterPro" id="IPR022190">
    <property type="entry name" value="DUF3716"/>
</dbReference>
<evidence type="ECO:0000313" key="4">
    <source>
        <dbReference type="Proteomes" id="UP001321749"/>
    </source>
</evidence>
<feature type="region of interest" description="Disordered" evidence="2">
    <location>
        <begin position="1"/>
        <end position="69"/>
    </location>
</feature>
<dbReference type="EMBL" id="MU864954">
    <property type="protein sequence ID" value="KAK4463904.1"/>
    <property type="molecule type" value="Genomic_DNA"/>
</dbReference>
<evidence type="ECO:0000256" key="2">
    <source>
        <dbReference type="SAM" id="MobiDB-lite"/>
    </source>
</evidence>
<dbReference type="AlphaFoldDB" id="A0AAV9HV06"/>
<protein>
    <submittedName>
        <fullName evidence="3">Uncharacterized protein</fullName>
    </submittedName>
</protein>
<reference evidence="3" key="1">
    <citation type="journal article" date="2023" name="Mol. Phylogenet. Evol.">
        <title>Genome-scale phylogeny and comparative genomics of the fungal order Sordariales.</title>
        <authorList>
            <person name="Hensen N."/>
            <person name="Bonometti L."/>
            <person name="Westerberg I."/>
            <person name="Brannstrom I.O."/>
            <person name="Guillou S."/>
            <person name="Cros-Aarteil S."/>
            <person name="Calhoun S."/>
            <person name="Haridas S."/>
            <person name="Kuo A."/>
            <person name="Mondo S."/>
            <person name="Pangilinan J."/>
            <person name="Riley R."/>
            <person name="LaButti K."/>
            <person name="Andreopoulos B."/>
            <person name="Lipzen A."/>
            <person name="Chen C."/>
            <person name="Yan M."/>
            <person name="Daum C."/>
            <person name="Ng V."/>
            <person name="Clum A."/>
            <person name="Steindorff A."/>
            <person name="Ohm R.A."/>
            <person name="Martin F."/>
            <person name="Silar P."/>
            <person name="Natvig D.O."/>
            <person name="Lalanne C."/>
            <person name="Gautier V."/>
            <person name="Ament-Velasquez S.L."/>
            <person name="Kruys A."/>
            <person name="Hutchinson M.I."/>
            <person name="Powell A.J."/>
            <person name="Barry K."/>
            <person name="Miller A.N."/>
            <person name="Grigoriev I.V."/>
            <person name="Debuchy R."/>
            <person name="Gladieux P."/>
            <person name="Hiltunen Thoren M."/>
            <person name="Johannesson H."/>
        </authorList>
    </citation>
    <scope>NUCLEOTIDE SEQUENCE</scope>
    <source>
        <strain evidence="3">PSN324</strain>
    </source>
</reference>
<feature type="compositionally biased region" description="Basic and acidic residues" evidence="2">
    <location>
        <begin position="193"/>
        <end position="202"/>
    </location>
</feature>
<feature type="region of interest" description="Disordered" evidence="2">
    <location>
        <begin position="551"/>
        <end position="588"/>
    </location>
</feature>
<organism evidence="3 4">
    <name type="scientific">Cladorrhinum samala</name>
    <dbReference type="NCBI Taxonomy" id="585594"/>
    <lineage>
        <taxon>Eukaryota</taxon>
        <taxon>Fungi</taxon>
        <taxon>Dikarya</taxon>
        <taxon>Ascomycota</taxon>
        <taxon>Pezizomycotina</taxon>
        <taxon>Sordariomycetes</taxon>
        <taxon>Sordariomycetidae</taxon>
        <taxon>Sordariales</taxon>
        <taxon>Podosporaceae</taxon>
        <taxon>Cladorrhinum</taxon>
    </lineage>
</organism>